<reference evidence="1 2" key="1">
    <citation type="submission" date="2013-09" db="EMBL/GenBank/DDBJ databases">
        <title>Corchorus capsularis genome sequencing.</title>
        <authorList>
            <person name="Alam M."/>
            <person name="Haque M.S."/>
            <person name="Islam M.S."/>
            <person name="Emdad E.M."/>
            <person name="Islam M.M."/>
            <person name="Ahmed B."/>
            <person name="Halim A."/>
            <person name="Hossen Q.M.M."/>
            <person name="Hossain M.Z."/>
            <person name="Ahmed R."/>
            <person name="Khan M.M."/>
            <person name="Islam R."/>
            <person name="Rashid M.M."/>
            <person name="Khan S.A."/>
            <person name="Rahman M.S."/>
            <person name="Alam M."/>
        </authorList>
    </citation>
    <scope>NUCLEOTIDE SEQUENCE [LARGE SCALE GENOMIC DNA]</scope>
    <source>
        <strain evidence="2">cv. CVL-1</strain>
        <tissue evidence="1">Whole seedling</tissue>
    </source>
</reference>
<protein>
    <submittedName>
        <fullName evidence="1">Uncharacterized protein</fullName>
    </submittedName>
</protein>
<evidence type="ECO:0000313" key="1">
    <source>
        <dbReference type="EMBL" id="OMO97036.1"/>
    </source>
</evidence>
<proteinExistence type="predicted"/>
<dbReference type="Proteomes" id="UP000188268">
    <property type="component" value="Unassembled WGS sequence"/>
</dbReference>
<dbReference type="EMBL" id="AWWV01007293">
    <property type="protein sequence ID" value="OMO97036.1"/>
    <property type="molecule type" value="Genomic_DNA"/>
</dbReference>
<accession>A0A1R3JQB4</accession>
<keyword evidence="2" id="KW-1185">Reference proteome</keyword>
<organism evidence="1 2">
    <name type="scientific">Corchorus capsularis</name>
    <name type="common">Jute</name>
    <dbReference type="NCBI Taxonomy" id="210143"/>
    <lineage>
        <taxon>Eukaryota</taxon>
        <taxon>Viridiplantae</taxon>
        <taxon>Streptophyta</taxon>
        <taxon>Embryophyta</taxon>
        <taxon>Tracheophyta</taxon>
        <taxon>Spermatophyta</taxon>
        <taxon>Magnoliopsida</taxon>
        <taxon>eudicotyledons</taxon>
        <taxon>Gunneridae</taxon>
        <taxon>Pentapetalae</taxon>
        <taxon>rosids</taxon>
        <taxon>malvids</taxon>
        <taxon>Malvales</taxon>
        <taxon>Malvaceae</taxon>
        <taxon>Grewioideae</taxon>
        <taxon>Apeibeae</taxon>
        <taxon>Corchorus</taxon>
    </lineage>
</organism>
<comment type="caution">
    <text evidence="1">The sequence shown here is derived from an EMBL/GenBank/DDBJ whole genome shotgun (WGS) entry which is preliminary data.</text>
</comment>
<evidence type="ECO:0000313" key="2">
    <source>
        <dbReference type="Proteomes" id="UP000188268"/>
    </source>
</evidence>
<sequence length="74" mass="8373">MTILYTNTSTNSQALKFFVISQPPAGSKSTPSSLRNKIFQAHRSTINRGMWKFELDTSFHKSKLLPPPLTSLIY</sequence>
<name>A0A1R3JQB4_COCAP</name>
<gene>
    <name evidence="1" type="ORF">CCACVL1_04689</name>
</gene>
<dbReference type="Gramene" id="OMO97036">
    <property type="protein sequence ID" value="OMO97036"/>
    <property type="gene ID" value="CCACVL1_04689"/>
</dbReference>
<dbReference type="AlphaFoldDB" id="A0A1R3JQB4"/>